<name>A0A497XMC2_9AQUI</name>
<dbReference type="SUPFAM" id="SSF52540">
    <property type="entry name" value="P-loop containing nucleoside triphosphate hydrolases"/>
    <property type="match status" value="2"/>
</dbReference>
<feature type="coiled-coil region" evidence="1">
    <location>
        <begin position="286"/>
        <end position="471"/>
    </location>
</feature>
<keyword evidence="4" id="KW-1185">Reference proteome</keyword>
<dbReference type="PANTHER" id="PTHR32114">
    <property type="entry name" value="ABC TRANSPORTER ABCH.3"/>
    <property type="match status" value="1"/>
</dbReference>
<sequence length="975" mass="114123">MRPLKLELEGFTVYKKSQVIDFEKLNFFIIQGKTGAGKTSIVDAITFALYGKVPRYGKSRSATTMVMSKGSKKLKVSLEFSVGGKRYRIERFYREKPKEDVVRVEEEGRRLDLKKTDIEGWVEKVTGLDYNTFTKVILLPQGEFDKFLKPSSPKERRDILIGLLNLEVFDRVRELAAETYRSLEGQLNAIKAELESLSELTESDIEELERRRQKLEREVEGLRSVLSELEERLRRAREREETEIELVRAKENLEGLLSKSQEFETLKRRVELARRLLPYLPYIEGLERIAKELRDLRLEREKVLKKKIEVEEELKNVKLEREEVEREYSKLPKLREELHLLVSERERLSLAKEELSSIEQNLKAVEEKEKVLRQKEEVLKDREEKLQVGEEYIRRTEEEINSLGYDEEEYERLLKEVEKKQTLLEQQRRLEEIERELKELESLRDVKVRELKSLRESLEEAERELQESSIKVYVQHIRAHLKEGDQCPVCGGEFKGTPEGQESADTEGLRLKVKELQNRLLSEEKELSSLEAKVESLTKERESLSSKLRGWENILKIDIESRLKTLEEKKKKKKELEEKLKKFTERYNQRLREREEALREVERLKSELSSLKSSIDEKRKRLSGLLKGETTPEAVDERLSELAFKEKDIKSKIEEVERKREEIGKYIEELNKSLIFLDTKLSEIESSIEGKEKEKKENSRKLAPLFEELGDLDKVKELSMTQEELSALERELETYNREVAGLEDRIKELERKLSQIQETEKPENIEMLLASKREELEQLLKTVGELKITAQQKRELLEKKESLGKRASEIEREILIYSQISEDLKSNKLQDFAASLMLNRIVERASEYLYNFTNTYEFGLDDKGELVVIDRAQGTERDVKSLSGGETFLASLSLALGVSDILSADAHLESLFIDEGFGSLDEETRERVSDILEVIKQRINRMVGIISHIPDLAERFHQRVVVKKHGDFSTVEVFY</sequence>
<dbReference type="Pfam" id="PF13476">
    <property type="entry name" value="AAA_23"/>
    <property type="match status" value="1"/>
</dbReference>
<feature type="coiled-coil region" evidence="1">
    <location>
        <begin position="506"/>
        <end position="813"/>
    </location>
</feature>
<dbReference type="GO" id="GO:0016887">
    <property type="term" value="F:ATP hydrolysis activity"/>
    <property type="evidence" value="ECO:0007669"/>
    <property type="project" value="InterPro"/>
</dbReference>
<accession>A0A497XMC2</accession>
<feature type="domain" description="Rad50/SbcC-type AAA" evidence="2">
    <location>
        <begin position="5"/>
        <end position="219"/>
    </location>
</feature>
<dbReference type="GO" id="GO:0004527">
    <property type="term" value="F:exonuclease activity"/>
    <property type="evidence" value="ECO:0007669"/>
    <property type="project" value="UniProtKB-KW"/>
</dbReference>
<comment type="caution">
    <text evidence="3">The sequence shown here is derived from an EMBL/GenBank/DDBJ whole genome shotgun (WGS) entry which is preliminary data.</text>
</comment>
<dbReference type="Pfam" id="PF13558">
    <property type="entry name" value="SbcC_Walker_B"/>
    <property type="match status" value="1"/>
</dbReference>
<evidence type="ECO:0000259" key="2">
    <source>
        <dbReference type="Pfam" id="PF13476"/>
    </source>
</evidence>
<gene>
    <name evidence="3" type="ORF">BCF55_0218</name>
</gene>
<evidence type="ECO:0000313" key="3">
    <source>
        <dbReference type="EMBL" id="RLJ69958.1"/>
    </source>
</evidence>
<dbReference type="PANTHER" id="PTHR32114:SF2">
    <property type="entry name" value="ABC TRANSPORTER ABCH.3"/>
    <property type="match status" value="1"/>
</dbReference>
<reference evidence="3 4" key="1">
    <citation type="submission" date="2018-10" db="EMBL/GenBank/DDBJ databases">
        <title>Genomic Encyclopedia of Archaeal and Bacterial Type Strains, Phase II (KMG-II): from individual species to whole genera.</title>
        <authorList>
            <person name="Goeker M."/>
        </authorList>
    </citation>
    <scope>NUCLEOTIDE SEQUENCE [LARGE SCALE GENOMIC DNA]</scope>
    <source>
        <strain evidence="3 4">DSM 16510</strain>
    </source>
</reference>
<protein>
    <submittedName>
        <fullName evidence="3">Exonuclease SbcC</fullName>
    </submittedName>
</protein>
<dbReference type="OrthoDB" id="9795626at2"/>
<keyword evidence="3" id="KW-0269">Exonuclease</keyword>
<feature type="coiled-coil region" evidence="1">
    <location>
        <begin position="173"/>
        <end position="259"/>
    </location>
</feature>
<dbReference type="EMBL" id="RCCJ01000001">
    <property type="protein sequence ID" value="RLJ69958.1"/>
    <property type="molecule type" value="Genomic_DNA"/>
</dbReference>
<evidence type="ECO:0000313" key="4">
    <source>
        <dbReference type="Proteomes" id="UP000267841"/>
    </source>
</evidence>
<keyword evidence="3" id="KW-0540">Nuclease</keyword>
<keyword evidence="1" id="KW-0175">Coiled coil</keyword>
<dbReference type="InterPro" id="IPR038729">
    <property type="entry name" value="Rad50/SbcC_AAA"/>
</dbReference>
<dbReference type="InterPro" id="IPR027417">
    <property type="entry name" value="P-loop_NTPase"/>
</dbReference>
<dbReference type="Gene3D" id="3.40.50.300">
    <property type="entry name" value="P-loop containing nucleotide triphosphate hydrolases"/>
    <property type="match status" value="2"/>
</dbReference>
<dbReference type="GO" id="GO:0006302">
    <property type="term" value="P:double-strand break repair"/>
    <property type="evidence" value="ECO:0007669"/>
    <property type="project" value="InterPro"/>
</dbReference>
<proteinExistence type="predicted"/>
<dbReference type="RefSeq" id="WP_121008956.1">
    <property type="nucleotide sequence ID" value="NZ_RCCJ01000001.1"/>
</dbReference>
<organism evidence="3 4">
    <name type="scientific">Hydrogenivirga caldilitoris</name>
    <dbReference type="NCBI Taxonomy" id="246264"/>
    <lineage>
        <taxon>Bacteria</taxon>
        <taxon>Pseudomonadati</taxon>
        <taxon>Aquificota</taxon>
        <taxon>Aquificia</taxon>
        <taxon>Aquificales</taxon>
        <taxon>Aquificaceae</taxon>
        <taxon>Hydrogenivirga</taxon>
    </lineage>
</organism>
<evidence type="ECO:0000256" key="1">
    <source>
        <dbReference type="SAM" id="Coils"/>
    </source>
</evidence>
<keyword evidence="3" id="KW-0378">Hydrolase</keyword>
<dbReference type="AlphaFoldDB" id="A0A497XMC2"/>
<dbReference type="Proteomes" id="UP000267841">
    <property type="component" value="Unassembled WGS sequence"/>
</dbReference>